<dbReference type="GO" id="GO:0004373">
    <property type="term" value="F:alpha-1,4-glucan glucosyltransferase (UDP-glucose donor) activity"/>
    <property type="evidence" value="ECO:0007669"/>
    <property type="project" value="UniProtKB-EC"/>
</dbReference>
<dbReference type="PANTHER" id="PTHR10176">
    <property type="entry name" value="GLYCOGEN SYNTHASE"/>
    <property type="match status" value="1"/>
</dbReference>
<name>A0A0N5CNR4_THECL</name>
<dbReference type="STRING" id="103827.A0A0N5CNR4"/>
<comment type="catalytic activity">
    <reaction evidence="6">
        <text>[(1-&gt;4)-alpha-D-glucosyl](n) + UDP-alpha-D-glucose = [(1-&gt;4)-alpha-D-glucosyl](n+1) + UDP + H(+)</text>
        <dbReference type="Rhea" id="RHEA:18549"/>
        <dbReference type="Rhea" id="RHEA-COMP:9584"/>
        <dbReference type="Rhea" id="RHEA-COMP:9587"/>
        <dbReference type="ChEBI" id="CHEBI:15378"/>
        <dbReference type="ChEBI" id="CHEBI:15444"/>
        <dbReference type="ChEBI" id="CHEBI:58223"/>
        <dbReference type="ChEBI" id="CHEBI:58885"/>
        <dbReference type="EC" id="2.4.1.11"/>
    </reaction>
    <physiologicalReaction direction="left-to-right" evidence="6">
        <dbReference type="Rhea" id="RHEA:18550"/>
    </physiologicalReaction>
</comment>
<dbReference type="GO" id="GO:0005978">
    <property type="term" value="P:glycogen biosynthetic process"/>
    <property type="evidence" value="ECO:0007669"/>
    <property type="project" value="UniProtKB-UniPathway"/>
</dbReference>
<keyword evidence="3 7" id="KW-0328">Glycosyltransferase</keyword>
<evidence type="ECO:0000256" key="3">
    <source>
        <dbReference type="ARBA" id="ARBA00022676"/>
    </source>
</evidence>
<reference evidence="10" key="1">
    <citation type="submission" date="2017-02" db="UniProtKB">
        <authorList>
            <consortium name="WormBaseParasite"/>
        </authorList>
    </citation>
    <scope>IDENTIFICATION</scope>
</reference>
<organism evidence="10">
    <name type="scientific">Thelazia callipaeda</name>
    <name type="common">Oriental eyeworm</name>
    <name type="synonym">Parasitic nematode</name>
    <dbReference type="NCBI Taxonomy" id="103827"/>
    <lineage>
        <taxon>Eukaryota</taxon>
        <taxon>Metazoa</taxon>
        <taxon>Ecdysozoa</taxon>
        <taxon>Nematoda</taxon>
        <taxon>Chromadorea</taxon>
        <taxon>Rhabditida</taxon>
        <taxon>Spirurina</taxon>
        <taxon>Spiruromorpha</taxon>
        <taxon>Thelazioidea</taxon>
        <taxon>Thelaziidae</taxon>
        <taxon>Thelazia</taxon>
    </lineage>
</organism>
<gene>
    <name evidence="8" type="ORF">TCLT_LOCUS1834</name>
</gene>
<evidence type="ECO:0000256" key="6">
    <source>
        <dbReference type="ARBA" id="ARBA00047345"/>
    </source>
</evidence>
<dbReference type="EC" id="2.4.1.11" evidence="7"/>
<dbReference type="WBParaSite" id="TCLT_0000183301-mRNA-1">
    <property type="protein sequence ID" value="TCLT_0000183301-mRNA-1"/>
    <property type="gene ID" value="TCLT_0000183301"/>
</dbReference>
<keyword evidence="4 7" id="KW-0808">Transferase</keyword>
<sequence>MDISVCLHLPSSHYFLRILNFTLNSPGNRILQALLKIMAQRGHLLRSLSRTKVAKALAGVDMEQTEVVRMDNGKTARREARCVFECSWEVANKVGGIYTVIRSKAAITTEEYGDQYCLLGPLREGKWQLEVEQVAPESLHIAEAIDKLREDGFE</sequence>
<evidence type="ECO:0000256" key="1">
    <source>
        <dbReference type="ARBA" id="ARBA00004964"/>
    </source>
</evidence>
<comment type="function">
    <text evidence="7">Transfers the glycosyl residue from UDP-Glc to the non-reducing end of alpha-1,4-glucan.</text>
</comment>
<keyword evidence="9" id="KW-1185">Reference proteome</keyword>
<proteinExistence type="inferred from homology"/>
<dbReference type="OrthoDB" id="6335297at2759"/>
<comment type="pathway">
    <text evidence="1 7">Glycan biosynthesis; glycogen biosynthesis.</text>
</comment>
<comment type="similarity">
    <text evidence="2 7">Belongs to the glycosyltransferase 3 family.</text>
</comment>
<accession>A0A0N5CNR4</accession>
<evidence type="ECO:0000256" key="5">
    <source>
        <dbReference type="ARBA" id="ARBA00023056"/>
    </source>
</evidence>
<keyword evidence="5 7" id="KW-0320">Glycogen biosynthesis</keyword>
<dbReference type="Pfam" id="PF05693">
    <property type="entry name" value="Glycogen_syn"/>
    <property type="match status" value="1"/>
</dbReference>
<evidence type="ECO:0000313" key="8">
    <source>
        <dbReference type="EMBL" id="VDM97479.1"/>
    </source>
</evidence>
<dbReference type="Proteomes" id="UP000276776">
    <property type="component" value="Unassembled WGS sequence"/>
</dbReference>
<dbReference type="UniPathway" id="UPA00164"/>
<dbReference type="PANTHER" id="PTHR10176:SF3">
    <property type="entry name" value="GLYCOGEN [STARCH] SYNTHASE"/>
    <property type="match status" value="1"/>
</dbReference>
<dbReference type="EMBL" id="UYYF01000283">
    <property type="protein sequence ID" value="VDM97479.1"/>
    <property type="molecule type" value="Genomic_DNA"/>
</dbReference>
<protein>
    <recommendedName>
        <fullName evidence="7">Glycogen [starch] synthase</fullName>
        <ecNumber evidence="7">2.4.1.11</ecNumber>
    </recommendedName>
</protein>
<evidence type="ECO:0000256" key="4">
    <source>
        <dbReference type="ARBA" id="ARBA00022679"/>
    </source>
</evidence>
<evidence type="ECO:0000313" key="9">
    <source>
        <dbReference type="Proteomes" id="UP000276776"/>
    </source>
</evidence>
<dbReference type="InterPro" id="IPR008631">
    <property type="entry name" value="Glycogen_synth"/>
</dbReference>
<reference evidence="8 9" key="2">
    <citation type="submission" date="2018-11" db="EMBL/GenBank/DDBJ databases">
        <authorList>
            <consortium name="Pathogen Informatics"/>
        </authorList>
    </citation>
    <scope>NUCLEOTIDE SEQUENCE [LARGE SCALE GENOMIC DNA]</scope>
</reference>
<dbReference type="GO" id="GO:0005737">
    <property type="term" value="C:cytoplasm"/>
    <property type="evidence" value="ECO:0007669"/>
    <property type="project" value="TreeGrafter"/>
</dbReference>
<dbReference type="AlphaFoldDB" id="A0A0N5CNR4"/>
<evidence type="ECO:0000256" key="7">
    <source>
        <dbReference type="RuleBase" id="RU363104"/>
    </source>
</evidence>
<dbReference type="Gene3D" id="3.40.50.2000">
    <property type="entry name" value="Glycogen Phosphorylase B"/>
    <property type="match status" value="1"/>
</dbReference>
<evidence type="ECO:0000313" key="10">
    <source>
        <dbReference type="WBParaSite" id="TCLT_0000183301-mRNA-1"/>
    </source>
</evidence>
<evidence type="ECO:0000256" key="2">
    <source>
        <dbReference type="ARBA" id="ARBA00010686"/>
    </source>
</evidence>